<gene>
    <name evidence="2" type="ORF">BPMI_02406c</name>
</gene>
<comment type="caution">
    <text evidence="2">The sequence shown here is derived from an EMBL/GenBank/DDBJ whole genome shotgun (WGS) entry which is preliminary data.</text>
</comment>
<name>A0ABR5HLT8_9BURK</name>
<sequence>MKFTADGTIVLTAKSSITYTGTQHRFGGPVQMDNTLLVKQNVTAQGCVSISGDNGTGNASSVSRNMVTNNNLSTSGTLTNNGRMDARELRAIVRGMVVSFPGGARMPSPAIIVTPFENGATIDITYSDVIAGETEALSFDLNR</sequence>
<organism evidence="2 3">
    <name type="scientific">Candidatus Burkholderia pumila</name>
    <dbReference type="NCBI Taxonomy" id="1090375"/>
    <lineage>
        <taxon>Bacteria</taxon>
        <taxon>Pseudomonadati</taxon>
        <taxon>Pseudomonadota</taxon>
        <taxon>Betaproteobacteria</taxon>
        <taxon>Burkholderiales</taxon>
        <taxon>Burkholderiaceae</taxon>
        <taxon>Burkholderia</taxon>
    </lineage>
</organism>
<reference evidence="2 3" key="1">
    <citation type="submission" date="2015-06" db="EMBL/GenBank/DDBJ databases">
        <title>Comparative genomics of Burkholderia leaf nodule symbionts.</title>
        <authorList>
            <person name="Carlier A."/>
            <person name="Eberl L."/>
            <person name="Pinto-Carbo M."/>
        </authorList>
    </citation>
    <scope>NUCLEOTIDE SEQUENCE [LARGE SCALE GENOMIC DNA]</scope>
    <source>
        <strain evidence="2 3">UZHbot3</strain>
    </source>
</reference>
<feature type="compositionally biased region" description="Low complexity" evidence="1">
    <location>
        <begin position="68"/>
        <end position="80"/>
    </location>
</feature>
<feature type="region of interest" description="Disordered" evidence="1">
    <location>
        <begin position="59"/>
        <end position="80"/>
    </location>
</feature>
<keyword evidence="3" id="KW-1185">Reference proteome</keyword>
<proteinExistence type="predicted"/>
<evidence type="ECO:0000256" key="1">
    <source>
        <dbReference type="SAM" id="MobiDB-lite"/>
    </source>
</evidence>
<dbReference type="EMBL" id="LELG01000105">
    <property type="protein sequence ID" value="KMQ80342.1"/>
    <property type="molecule type" value="Genomic_DNA"/>
</dbReference>
<dbReference type="Proteomes" id="UP000242951">
    <property type="component" value="Unassembled WGS sequence"/>
</dbReference>
<accession>A0ABR5HLT8</accession>
<evidence type="ECO:0000313" key="3">
    <source>
        <dbReference type="Proteomes" id="UP000242951"/>
    </source>
</evidence>
<protein>
    <submittedName>
        <fullName evidence="2">Uncharacterized protein</fullName>
    </submittedName>
</protein>
<evidence type="ECO:0000313" key="2">
    <source>
        <dbReference type="EMBL" id="KMQ80342.1"/>
    </source>
</evidence>